<evidence type="ECO:0000313" key="4">
    <source>
        <dbReference type="EMBL" id="KAK5167763.1"/>
    </source>
</evidence>
<name>A0AAV9P5H2_9PEZI</name>
<dbReference type="AlphaFoldDB" id="A0AAV9P5H2"/>
<sequence>MVLEALGAASAVLALLETSLKSAEFCRSVRDNFLQIRQDAQGATEKNFILEDYSKDLGEVAKECRSKLKQTQAVSSRKIVKIANDCLKDADELAALLRTVRGSGASSESKSEAAKATFRAMKERKTIEKLENRLRAHQAAWDTVVIQDIRNQQDLAKVEQTAEFKAFHGHLQELIKKQTSAEESNSKQHAMTLARLEEMKLADETAHNKTLERVDQASRQIAVGSLVKSLSFDGQHARKEMLRDPWPSTCDWIFAEHEDYPENPAGLTEHVFLDWLKTDSPLYWISGKAGSGKSNLMNYMAGHECTEEQLQLWSGGDAVLILDFFFWRPGTPLQKSLPGLMRSLLYQLLESRRDLAEIVSQELEAGMSAGWTQLRLRQLFEKCITELKDTPLVFFVDGLDEFDGDSSELLDLLLLLPQCGRTKVCVSSRRENNLIPRLDALPQLWMEHVNERGIRIYIDDKLIPLGLQPSLAQWIAYRAGGVFLWAVAVTRSVSEGLHNGDDDAMIEKLIEQMPEEMNELFRHLLQRINKAYRGDKTLYFILRAKQLADQELLEDPNLAVIIAATTAEGYLPYSYYIEQCERLRRQVPARSGGLLEVAPGHESLIDHAWAVPQDDSADPQAWHSLEDIAAARRIVEADSLVKDMCHCENSRILWLHRSAYDFSMEPDFMATMGFINHPPDSEILFSYLSGYLKLLAVAPSRSCGQAIRPTSQKVHEAASYIYACRHHLSDRTDELLSRLRAIVTSIRPAALSEDTQLGYPGEPETGTHALADHQAIEDSVYLGEMQERVFWAACAEEKLYDYIRQHLFTWPESAGSSLAMSTMVESCCHNRRGGFFRAPKSTFLLEVLQRLSLTLPDVTEASSTQRYANVRIRPDWSWVPDHTRMSWRDPSSCVADGKRDQETMLNMVKAWLRFTMLLIMSSTAGEFSKGLPSIVLEIMQSFTPILNSREVFVAVEHRHRWDKTRLWLEASSDAFPQVALARWLPPVALREISEAYAQRPPRFRISCGTRIGPFAETRHVVACFEPPGSLRESNFEPSLFKPREDILLNPEPGWALSANAYVEIHFLLTDDKFRAALIDEIWAASPDTLDGWQQLYLLACVRRSKNDAKNLGLSDVEKRVLGL</sequence>
<dbReference type="RefSeq" id="XP_064657469.1">
    <property type="nucleotide sequence ID" value="XM_064804699.1"/>
</dbReference>
<organism evidence="4 5">
    <name type="scientific">Saxophila tyrrhenica</name>
    <dbReference type="NCBI Taxonomy" id="1690608"/>
    <lineage>
        <taxon>Eukaryota</taxon>
        <taxon>Fungi</taxon>
        <taxon>Dikarya</taxon>
        <taxon>Ascomycota</taxon>
        <taxon>Pezizomycotina</taxon>
        <taxon>Dothideomycetes</taxon>
        <taxon>Dothideomycetidae</taxon>
        <taxon>Mycosphaerellales</taxon>
        <taxon>Extremaceae</taxon>
        <taxon>Saxophila</taxon>
    </lineage>
</organism>
<dbReference type="InterPro" id="IPR027417">
    <property type="entry name" value="P-loop_NTPase"/>
</dbReference>
<protein>
    <recommendedName>
        <fullName evidence="3">Nephrocystin 3-like N-terminal domain-containing protein</fullName>
    </recommendedName>
</protein>
<comment type="caution">
    <text evidence="4">The sequence shown here is derived from an EMBL/GenBank/DDBJ whole genome shotgun (WGS) entry which is preliminary data.</text>
</comment>
<dbReference type="Proteomes" id="UP001337655">
    <property type="component" value="Unassembled WGS sequence"/>
</dbReference>
<dbReference type="EMBL" id="JAVRRT010000011">
    <property type="protein sequence ID" value="KAK5167763.1"/>
    <property type="molecule type" value="Genomic_DNA"/>
</dbReference>
<dbReference type="SUPFAM" id="SSF52540">
    <property type="entry name" value="P-loop containing nucleoside triphosphate hydrolases"/>
    <property type="match status" value="1"/>
</dbReference>
<dbReference type="InterPro" id="IPR056884">
    <property type="entry name" value="NPHP3-like_N"/>
</dbReference>
<accession>A0AAV9P5H2</accession>
<evidence type="ECO:0000259" key="3">
    <source>
        <dbReference type="Pfam" id="PF24883"/>
    </source>
</evidence>
<dbReference type="PANTHER" id="PTHR10039">
    <property type="entry name" value="AMELOGENIN"/>
    <property type="match status" value="1"/>
</dbReference>
<dbReference type="PANTHER" id="PTHR10039:SF5">
    <property type="entry name" value="NACHT DOMAIN-CONTAINING PROTEIN"/>
    <property type="match status" value="1"/>
</dbReference>
<feature type="domain" description="Nephrocystin 3-like N-terminal" evidence="3">
    <location>
        <begin position="268"/>
        <end position="429"/>
    </location>
</feature>
<gene>
    <name evidence="4" type="ORF">LTR77_007462</name>
</gene>
<reference evidence="4 5" key="1">
    <citation type="submission" date="2023-08" db="EMBL/GenBank/DDBJ databases">
        <title>Black Yeasts Isolated from many extreme environments.</title>
        <authorList>
            <person name="Coleine C."/>
            <person name="Stajich J.E."/>
            <person name="Selbmann L."/>
        </authorList>
    </citation>
    <scope>NUCLEOTIDE SEQUENCE [LARGE SCALE GENOMIC DNA]</scope>
    <source>
        <strain evidence="4 5">CCFEE 5935</strain>
    </source>
</reference>
<dbReference type="Gene3D" id="3.40.50.300">
    <property type="entry name" value="P-loop containing nucleotide triphosphate hydrolases"/>
    <property type="match status" value="1"/>
</dbReference>
<keyword evidence="1" id="KW-0677">Repeat</keyword>
<dbReference type="GeneID" id="89928798"/>
<evidence type="ECO:0000313" key="5">
    <source>
        <dbReference type="Proteomes" id="UP001337655"/>
    </source>
</evidence>
<feature type="coiled-coil region" evidence="2">
    <location>
        <begin position="113"/>
        <end position="140"/>
    </location>
</feature>
<keyword evidence="5" id="KW-1185">Reference proteome</keyword>
<dbReference type="Pfam" id="PF24883">
    <property type="entry name" value="NPHP3_N"/>
    <property type="match status" value="1"/>
</dbReference>
<evidence type="ECO:0000256" key="2">
    <source>
        <dbReference type="SAM" id="Coils"/>
    </source>
</evidence>
<proteinExistence type="predicted"/>
<keyword evidence="2" id="KW-0175">Coiled coil</keyword>
<evidence type="ECO:0000256" key="1">
    <source>
        <dbReference type="ARBA" id="ARBA00022737"/>
    </source>
</evidence>